<evidence type="ECO:0000256" key="5">
    <source>
        <dbReference type="ARBA" id="ARBA00022676"/>
    </source>
</evidence>
<dbReference type="GO" id="GO:0008658">
    <property type="term" value="F:penicillin binding"/>
    <property type="evidence" value="ECO:0007669"/>
    <property type="project" value="InterPro"/>
</dbReference>
<dbReference type="InterPro" id="IPR012338">
    <property type="entry name" value="Beta-lactam/transpept-like"/>
</dbReference>
<proteinExistence type="inferred from homology"/>
<name>A0A6V8LAX6_9ACTN</name>
<evidence type="ECO:0000256" key="7">
    <source>
        <dbReference type="ARBA" id="ARBA00022801"/>
    </source>
</evidence>
<evidence type="ECO:0000313" key="19">
    <source>
        <dbReference type="Proteomes" id="UP000482960"/>
    </source>
</evidence>
<feature type="domain" description="Penicillin-binding protein transpeptidase" evidence="16">
    <location>
        <begin position="363"/>
        <end position="668"/>
    </location>
</feature>
<dbReference type="InterPro" id="IPR001264">
    <property type="entry name" value="Glyco_trans_51"/>
</dbReference>
<dbReference type="PANTHER" id="PTHR32282">
    <property type="entry name" value="BINDING PROTEIN TRANSPEPTIDASE, PUTATIVE-RELATED"/>
    <property type="match status" value="1"/>
</dbReference>
<evidence type="ECO:0000256" key="15">
    <source>
        <dbReference type="SAM" id="Phobius"/>
    </source>
</evidence>
<dbReference type="SUPFAM" id="SSF53955">
    <property type="entry name" value="Lysozyme-like"/>
    <property type="match status" value="1"/>
</dbReference>
<keyword evidence="5" id="KW-0328">Glycosyltransferase</keyword>
<comment type="caution">
    <text evidence="18">The sequence shown here is derived from an EMBL/GenBank/DDBJ whole genome shotgun (WGS) entry which is preliminary data.</text>
</comment>
<keyword evidence="9" id="KW-0573">Peptidoglycan synthesis</keyword>
<evidence type="ECO:0000256" key="8">
    <source>
        <dbReference type="ARBA" id="ARBA00022960"/>
    </source>
</evidence>
<dbReference type="SUPFAM" id="SSF56601">
    <property type="entry name" value="beta-lactamase/transpeptidase-like"/>
    <property type="match status" value="1"/>
</dbReference>
<dbReference type="InterPro" id="IPR001460">
    <property type="entry name" value="PCN-bd_Tpept"/>
</dbReference>
<keyword evidence="11" id="KW-0961">Cell wall biogenesis/degradation</keyword>
<keyword evidence="19" id="KW-1185">Reference proteome</keyword>
<dbReference type="Pfam" id="PF00912">
    <property type="entry name" value="Transgly"/>
    <property type="match status" value="1"/>
</dbReference>
<reference evidence="18 19" key="2">
    <citation type="submission" date="2020-03" db="EMBL/GenBank/DDBJ databases">
        <authorList>
            <person name="Ichikawa N."/>
            <person name="Kimura A."/>
            <person name="Kitahashi Y."/>
            <person name="Uohara A."/>
        </authorList>
    </citation>
    <scope>NUCLEOTIDE SEQUENCE [LARGE SCALE GENOMIC DNA]</scope>
    <source>
        <strain evidence="18 19">NBRC 108638</strain>
    </source>
</reference>
<dbReference type="Gene3D" id="1.10.3810.10">
    <property type="entry name" value="Biosynthetic peptidoglycan transglycosylase-like"/>
    <property type="match status" value="1"/>
</dbReference>
<keyword evidence="15" id="KW-0812">Transmembrane</keyword>
<dbReference type="InterPro" id="IPR023346">
    <property type="entry name" value="Lysozyme-like_dom_sf"/>
</dbReference>
<comment type="catalytic activity">
    <reaction evidence="12">
        <text>Preferential cleavage: (Ac)2-L-Lys-D-Ala-|-D-Ala. Also transpeptidation of peptidyl-alanyl moieties that are N-acyl substituents of D-alanine.</text>
        <dbReference type="EC" id="3.4.16.4"/>
    </reaction>
</comment>
<feature type="region of interest" description="Disordered" evidence="14">
    <location>
        <begin position="700"/>
        <end position="725"/>
    </location>
</feature>
<dbReference type="InterPro" id="IPR036950">
    <property type="entry name" value="PBP_transglycosylase"/>
</dbReference>
<dbReference type="EMBL" id="BLPG01000001">
    <property type="protein sequence ID" value="GFJ91931.1"/>
    <property type="molecule type" value="Genomic_DNA"/>
</dbReference>
<dbReference type="PANTHER" id="PTHR32282:SF33">
    <property type="entry name" value="PEPTIDOGLYCAN GLYCOSYLTRANSFERASE"/>
    <property type="match status" value="1"/>
</dbReference>
<keyword evidence="15" id="KW-1133">Transmembrane helix</keyword>
<dbReference type="InterPro" id="IPR050396">
    <property type="entry name" value="Glycosyltr_51/Transpeptidase"/>
</dbReference>
<evidence type="ECO:0000256" key="11">
    <source>
        <dbReference type="ARBA" id="ARBA00023316"/>
    </source>
</evidence>
<dbReference type="Pfam" id="PF00905">
    <property type="entry name" value="Transpeptidase"/>
    <property type="match status" value="1"/>
</dbReference>
<gene>
    <name evidence="18" type="ORF">Prum_055730</name>
</gene>
<protein>
    <submittedName>
        <fullName evidence="18">Penicillin-binding protein</fullName>
    </submittedName>
</protein>
<evidence type="ECO:0000256" key="1">
    <source>
        <dbReference type="ARBA" id="ARBA00007090"/>
    </source>
</evidence>
<keyword evidence="6" id="KW-0808">Transferase</keyword>
<keyword evidence="8" id="KW-0133">Cell shape</keyword>
<comment type="similarity">
    <text evidence="2">In the N-terminal section; belongs to the glycosyltransferase 51 family.</text>
</comment>
<evidence type="ECO:0000256" key="6">
    <source>
        <dbReference type="ARBA" id="ARBA00022679"/>
    </source>
</evidence>
<feature type="region of interest" description="Disordered" evidence="14">
    <location>
        <begin position="383"/>
        <end position="407"/>
    </location>
</feature>
<evidence type="ECO:0000259" key="17">
    <source>
        <dbReference type="Pfam" id="PF00912"/>
    </source>
</evidence>
<comment type="catalytic activity">
    <reaction evidence="13">
        <text>[GlcNAc-(1-&gt;4)-Mur2Ac(oyl-L-Ala-gamma-D-Glu-L-Lys-D-Ala-D-Ala)](n)-di-trans,octa-cis-undecaprenyl diphosphate + beta-D-GlcNAc-(1-&gt;4)-Mur2Ac(oyl-L-Ala-gamma-D-Glu-L-Lys-D-Ala-D-Ala)-di-trans,octa-cis-undecaprenyl diphosphate = [GlcNAc-(1-&gt;4)-Mur2Ac(oyl-L-Ala-gamma-D-Glu-L-Lys-D-Ala-D-Ala)](n+1)-di-trans,octa-cis-undecaprenyl diphosphate + di-trans,octa-cis-undecaprenyl diphosphate + H(+)</text>
        <dbReference type="Rhea" id="RHEA:23708"/>
        <dbReference type="Rhea" id="RHEA-COMP:9602"/>
        <dbReference type="Rhea" id="RHEA-COMP:9603"/>
        <dbReference type="ChEBI" id="CHEBI:15378"/>
        <dbReference type="ChEBI" id="CHEBI:58405"/>
        <dbReference type="ChEBI" id="CHEBI:60033"/>
        <dbReference type="ChEBI" id="CHEBI:78435"/>
        <dbReference type="EC" id="2.4.99.28"/>
    </reaction>
</comment>
<keyword evidence="7" id="KW-0378">Hydrolase</keyword>
<keyword evidence="4" id="KW-0645">Protease</keyword>
<evidence type="ECO:0000256" key="14">
    <source>
        <dbReference type="SAM" id="MobiDB-lite"/>
    </source>
</evidence>
<comment type="similarity">
    <text evidence="1">In the C-terminal section; belongs to the transpeptidase family.</text>
</comment>
<dbReference type="GO" id="GO:0008360">
    <property type="term" value="P:regulation of cell shape"/>
    <property type="evidence" value="ECO:0007669"/>
    <property type="project" value="UniProtKB-KW"/>
</dbReference>
<dbReference type="GO" id="GO:0071555">
    <property type="term" value="P:cell wall organization"/>
    <property type="evidence" value="ECO:0007669"/>
    <property type="project" value="UniProtKB-KW"/>
</dbReference>
<dbReference type="AlphaFoldDB" id="A0A6V8LAX6"/>
<feature type="domain" description="Glycosyl transferase family 51" evidence="17">
    <location>
        <begin position="73"/>
        <end position="257"/>
    </location>
</feature>
<evidence type="ECO:0000256" key="13">
    <source>
        <dbReference type="ARBA" id="ARBA00049902"/>
    </source>
</evidence>
<feature type="transmembrane region" description="Helical" evidence="15">
    <location>
        <begin position="12"/>
        <end position="33"/>
    </location>
</feature>
<dbReference type="Gene3D" id="3.40.710.10">
    <property type="entry name" value="DD-peptidase/beta-lactamase superfamily"/>
    <property type="match status" value="1"/>
</dbReference>
<evidence type="ECO:0000313" key="18">
    <source>
        <dbReference type="EMBL" id="GFJ91931.1"/>
    </source>
</evidence>
<organism evidence="18 19">
    <name type="scientific">Phytohabitans rumicis</name>
    <dbReference type="NCBI Taxonomy" id="1076125"/>
    <lineage>
        <taxon>Bacteria</taxon>
        <taxon>Bacillati</taxon>
        <taxon>Actinomycetota</taxon>
        <taxon>Actinomycetes</taxon>
        <taxon>Micromonosporales</taxon>
        <taxon>Micromonosporaceae</taxon>
    </lineage>
</organism>
<evidence type="ECO:0000256" key="9">
    <source>
        <dbReference type="ARBA" id="ARBA00022984"/>
    </source>
</evidence>
<dbReference type="GO" id="GO:0006508">
    <property type="term" value="P:proteolysis"/>
    <property type="evidence" value="ECO:0007669"/>
    <property type="project" value="UniProtKB-KW"/>
</dbReference>
<keyword evidence="10" id="KW-0511">Multifunctional enzyme</keyword>
<keyword evidence="3" id="KW-0121">Carboxypeptidase</keyword>
<accession>A0A6V8LAX6</accession>
<dbReference type="Proteomes" id="UP000482960">
    <property type="component" value="Unassembled WGS sequence"/>
</dbReference>
<evidence type="ECO:0000256" key="3">
    <source>
        <dbReference type="ARBA" id="ARBA00022645"/>
    </source>
</evidence>
<evidence type="ECO:0000256" key="4">
    <source>
        <dbReference type="ARBA" id="ARBA00022670"/>
    </source>
</evidence>
<evidence type="ECO:0000256" key="2">
    <source>
        <dbReference type="ARBA" id="ARBA00007739"/>
    </source>
</evidence>
<sequence>MTRVLSATSRLAPLLRAGLIAGVIVAGVSYPIAAVGGLGAKATADLVGKVPSVLDVQPPAQTTYVYAADGKTLITMFYEEHRKYTPIDEMSPNIQQAIIASEDSRFYQHNGVDAKGIARAFVANHQGGEVQQGASTLTMQYVRMALRDSARTPLEVQEATEQTSKRKVREMRISVELEKKLTKKEILERYLNSAYFGHRAYGIFAAAQVFFSKAPKDLTIVEAATLAGLVKAPSAYDPASKDKRAATERRNYVIDRMVDLRYVTPANAAKAKAEPIKLRLTTPANDCISVPSRYNNWGFFCDFFKTWWNEQKAFGGNPQEREDRLRRGGYRIVTSLDPKVQSIAQRHIAEKEGKRSRFALGLVAIQPGTGLLKAMAVNRTYSLDQKGNGSHSDPYKNGRKKGNYPNTVNPLLGGGDMPGYQAGSTFKMFTMLAALDAGMPMSTSFYAPQRYVSQYLAGPGEPGSCGSRWCPVNASGSMTGRHAMWSGFGKSVNTYFVQLEQKVGADKAVRMAERLGLRWRTDIDRLQASPKKAKGWGAFTLGVSDVTPLEMAGAYATVAADGKYCEPLPVLSIALPDGSQAQYNGTDVARSRCKQAVTPAVARAAADAARCVTGYGAARGSCGGWSTAPGVYGIVNRPVAGKTGTTDSTRAAWFVGFTPDLAAASFIADPDYPKNAVGDWQSLKPINSVAETLRDALRGQPKRTFTPPPAPSSANSAPLPALPPCRRSRAYGRALISKPRPFALDRRRIP</sequence>
<dbReference type="GO" id="GO:0009252">
    <property type="term" value="P:peptidoglycan biosynthetic process"/>
    <property type="evidence" value="ECO:0007669"/>
    <property type="project" value="UniProtKB-KW"/>
</dbReference>
<evidence type="ECO:0000259" key="16">
    <source>
        <dbReference type="Pfam" id="PF00905"/>
    </source>
</evidence>
<keyword evidence="15" id="KW-0472">Membrane</keyword>
<dbReference type="FunFam" id="1.10.3810.10:FF:000001">
    <property type="entry name" value="Penicillin-binding protein 1A"/>
    <property type="match status" value="1"/>
</dbReference>
<dbReference type="GO" id="GO:0030288">
    <property type="term" value="C:outer membrane-bounded periplasmic space"/>
    <property type="evidence" value="ECO:0007669"/>
    <property type="project" value="TreeGrafter"/>
</dbReference>
<dbReference type="GO" id="GO:0009002">
    <property type="term" value="F:serine-type D-Ala-D-Ala carboxypeptidase activity"/>
    <property type="evidence" value="ECO:0007669"/>
    <property type="project" value="UniProtKB-EC"/>
</dbReference>
<evidence type="ECO:0000256" key="12">
    <source>
        <dbReference type="ARBA" id="ARBA00034000"/>
    </source>
</evidence>
<evidence type="ECO:0000256" key="10">
    <source>
        <dbReference type="ARBA" id="ARBA00023268"/>
    </source>
</evidence>
<reference evidence="18 19" key="1">
    <citation type="submission" date="2020-03" db="EMBL/GenBank/DDBJ databases">
        <title>Whole genome shotgun sequence of Phytohabitans rumicis NBRC 108638.</title>
        <authorList>
            <person name="Komaki H."/>
            <person name="Tamura T."/>
        </authorList>
    </citation>
    <scope>NUCLEOTIDE SEQUENCE [LARGE SCALE GENOMIC DNA]</scope>
    <source>
        <strain evidence="18 19">NBRC 108638</strain>
    </source>
</reference>
<dbReference type="GO" id="GO:0008955">
    <property type="term" value="F:peptidoglycan glycosyltransferase activity"/>
    <property type="evidence" value="ECO:0007669"/>
    <property type="project" value="UniProtKB-EC"/>
</dbReference>